<evidence type="ECO:0000256" key="3">
    <source>
        <dbReference type="ARBA" id="ARBA00012438"/>
    </source>
</evidence>
<evidence type="ECO:0000256" key="9">
    <source>
        <dbReference type="ARBA" id="ARBA00023012"/>
    </source>
</evidence>
<dbReference type="Pfam" id="PF02518">
    <property type="entry name" value="HATPase_c"/>
    <property type="match status" value="1"/>
</dbReference>
<evidence type="ECO:0000256" key="8">
    <source>
        <dbReference type="ARBA" id="ARBA00022989"/>
    </source>
</evidence>
<keyword evidence="6 11" id="KW-0812">Transmembrane</keyword>
<evidence type="ECO:0000256" key="7">
    <source>
        <dbReference type="ARBA" id="ARBA00022777"/>
    </source>
</evidence>
<comment type="caution">
    <text evidence="13">The sequence shown here is derived from an EMBL/GenBank/DDBJ whole genome shotgun (WGS) entry which is preliminary data.</text>
</comment>
<keyword evidence="9" id="KW-0902">Two-component regulatory system</keyword>
<dbReference type="EMBL" id="DVHH01000127">
    <property type="protein sequence ID" value="HIR54948.1"/>
    <property type="molecule type" value="Genomic_DNA"/>
</dbReference>
<evidence type="ECO:0000256" key="4">
    <source>
        <dbReference type="ARBA" id="ARBA00022475"/>
    </source>
</evidence>
<feature type="transmembrane region" description="Helical" evidence="11">
    <location>
        <begin position="12"/>
        <end position="32"/>
    </location>
</feature>
<dbReference type="GO" id="GO:0005886">
    <property type="term" value="C:plasma membrane"/>
    <property type="evidence" value="ECO:0007669"/>
    <property type="project" value="UniProtKB-SubCell"/>
</dbReference>
<dbReference type="InterPro" id="IPR036890">
    <property type="entry name" value="HATPase_C_sf"/>
</dbReference>
<protein>
    <recommendedName>
        <fullName evidence="3">histidine kinase</fullName>
        <ecNumber evidence="3">2.7.13.3</ecNumber>
    </recommendedName>
</protein>
<feature type="transmembrane region" description="Helical" evidence="11">
    <location>
        <begin position="38"/>
        <end position="58"/>
    </location>
</feature>
<dbReference type="PANTHER" id="PTHR45453">
    <property type="entry name" value="PHOSPHATE REGULON SENSOR PROTEIN PHOR"/>
    <property type="match status" value="1"/>
</dbReference>
<organism evidence="13 14">
    <name type="scientific">Candidatus Scatomorpha intestinigallinarum</name>
    <dbReference type="NCBI Taxonomy" id="2840923"/>
    <lineage>
        <taxon>Bacteria</taxon>
        <taxon>Bacillati</taxon>
        <taxon>Bacillota</taxon>
        <taxon>Clostridia</taxon>
        <taxon>Eubacteriales</taxon>
        <taxon>Candidatus Scatomorpha</taxon>
    </lineage>
</organism>
<evidence type="ECO:0000259" key="12">
    <source>
        <dbReference type="PROSITE" id="PS50109"/>
    </source>
</evidence>
<name>A0A9D1DLB5_9FIRM</name>
<dbReference type="GO" id="GO:0004721">
    <property type="term" value="F:phosphoprotein phosphatase activity"/>
    <property type="evidence" value="ECO:0007669"/>
    <property type="project" value="TreeGrafter"/>
</dbReference>
<evidence type="ECO:0000256" key="2">
    <source>
        <dbReference type="ARBA" id="ARBA00004651"/>
    </source>
</evidence>
<dbReference type="PROSITE" id="PS50109">
    <property type="entry name" value="HIS_KIN"/>
    <property type="match status" value="1"/>
</dbReference>
<dbReference type="GO" id="GO:0000155">
    <property type="term" value="F:phosphorelay sensor kinase activity"/>
    <property type="evidence" value="ECO:0007669"/>
    <property type="project" value="TreeGrafter"/>
</dbReference>
<evidence type="ECO:0000256" key="1">
    <source>
        <dbReference type="ARBA" id="ARBA00000085"/>
    </source>
</evidence>
<keyword evidence="4" id="KW-1003">Cell membrane</keyword>
<dbReference type="EC" id="2.7.13.3" evidence="3"/>
<dbReference type="PANTHER" id="PTHR45453:SF2">
    <property type="entry name" value="HISTIDINE KINASE"/>
    <property type="match status" value="1"/>
</dbReference>
<keyword evidence="5" id="KW-0808">Transferase</keyword>
<evidence type="ECO:0000256" key="10">
    <source>
        <dbReference type="ARBA" id="ARBA00023136"/>
    </source>
</evidence>
<evidence type="ECO:0000256" key="11">
    <source>
        <dbReference type="SAM" id="Phobius"/>
    </source>
</evidence>
<keyword evidence="8 11" id="KW-1133">Transmembrane helix</keyword>
<comment type="catalytic activity">
    <reaction evidence="1">
        <text>ATP + protein L-histidine = ADP + protein N-phospho-L-histidine.</text>
        <dbReference type="EC" id="2.7.13.3"/>
    </reaction>
</comment>
<dbReference type="SUPFAM" id="SSF55874">
    <property type="entry name" value="ATPase domain of HSP90 chaperone/DNA topoisomerase II/histidine kinase"/>
    <property type="match status" value="1"/>
</dbReference>
<dbReference type="InterPro" id="IPR005467">
    <property type="entry name" value="His_kinase_dom"/>
</dbReference>
<dbReference type="InterPro" id="IPR050351">
    <property type="entry name" value="BphY/WalK/GraS-like"/>
</dbReference>
<dbReference type="SMART" id="SM00387">
    <property type="entry name" value="HATPase_c"/>
    <property type="match status" value="1"/>
</dbReference>
<reference evidence="13" key="1">
    <citation type="submission" date="2020-10" db="EMBL/GenBank/DDBJ databases">
        <authorList>
            <person name="Gilroy R."/>
        </authorList>
    </citation>
    <scope>NUCLEOTIDE SEQUENCE</scope>
    <source>
        <strain evidence="13">ChiGjej3B3-7149</strain>
    </source>
</reference>
<dbReference type="GO" id="GO:0016036">
    <property type="term" value="P:cellular response to phosphate starvation"/>
    <property type="evidence" value="ECO:0007669"/>
    <property type="project" value="TreeGrafter"/>
</dbReference>
<dbReference type="Gene3D" id="3.30.565.10">
    <property type="entry name" value="Histidine kinase-like ATPase, C-terminal domain"/>
    <property type="match status" value="1"/>
</dbReference>
<evidence type="ECO:0000256" key="5">
    <source>
        <dbReference type="ARBA" id="ARBA00022679"/>
    </source>
</evidence>
<sequence length="327" mass="36793">MYILSYFRKHWRGPVLFLLCAAICGAVFYLYGLPAESVLYAAALCLVPCLGFLIVDIVSYSRRVRALGELLRNIRVSIERLPEPRDGVEGAYDALLRELWDEKSKLDAEYSASRREAEDYYAMWAHQIKTPIAAMRLLLQQGAEPDGAAVSAELFRIEQYVEMVLSYQRLGSDTVDLVLRRVELGRVVRGCVRKFAGLFIMKKLPLELGEVGLEVLTDEKWLAFVIEQLLSNALKYTREGSINIRVEGRSLVIEDTGTGIAPEDLPRLGERGFTGYNGREEKGSTGLGLYLCRRVCDKLGHSLRFESELGRGTRAVIGFPDCRLDVE</sequence>
<feature type="domain" description="Histidine kinase" evidence="12">
    <location>
        <begin position="123"/>
        <end position="323"/>
    </location>
</feature>
<evidence type="ECO:0000313" key="13">
    <source>
        <dbReference type="EMBL" id="HIR54948.1"/>
    </source>
</evidence>
<evidence type="ECO:0000313" key="14">
    <source>
        <dbReference type="Proteomes" id="UP000824238"/>
    </source>
</evidence>
<dbReference type="AlphaFoldDB" id="A0A9D1DLB5"/>
<gene>
    <name evidence="13" type="ORF">IAD36_05040</name>
</gene>
<reference evidence="13" key="2">
    <citation type="journal article" date="2021" name="PeerJ">
        <title>Extensive microbial diversity within the chicken gut microbiome revealed by metagenomics and culture.</title>
        <authorList>
            <person name="Gilroy R."/>
            <person name="Ravi A."/>
            <person name="Getino M."/>
            <person name="Pursley I."/>
            <person name="Horton D.L."/>
            <person name="Alikhan N.F."/>
            <person name="Baker D."/>
            <person name="Gharbi K."/>
            <person name="Hall N."/>
            <person name="Watson M."/>
            <person name="Adriaenssens E.M."/>
            <person name="Foster-Nyarko E."/>
            <person name="Jarju S."/>
            <person name="Secka A."/>
            <person name="Antonio M."/>
            <person name="Oren A."/>
            <person name="Chaudhuri R.R."/>
            <person name="La Ragione R."/>
            <person name="Hildebrand F."/>
            <person name="Pallen M.J."/>
        </authorList>
    </citation>
    <scope>NUCLEOTIDE SEQUENCE</scope>
    <source>
        <strain evidence="13">ChiGjej3B3-7149</strain>
    </source>
</reference>
<evidence type="ECO:0000256" key="6">
    <source>
        <dbReference type="ARBA" id="ARBA00022692"/>
    </source>
</evidence>
<keyword evidence="10 11" id="KW-0472">Membrane</keyword>
<accession>A0A9D1DLB5</accession>
<dbReference type="Proteomes" id="UP000824238">
    <property type="component" value="Unassembled WGS sequence"/>
</dbReference>
<keyword evidence="7 13" id="KW-0418">Kinase</keyword>
<proteinExistence type="predicted"/>
<dbReference type="InterPro" id="IPR003594">
    <property type="entry name" value="HATPase_dom"/>
</dbReference>
<comment type="subcellular location">
    <subcellularLocation>
        <location evidence="2">Cell membrane</location>
        <topology evidence="2">Multi-pass membrane protein</topology>
    </subcellularLocation>
</comment>